<name>A0A7J5BUG2_9MICO</name>
<keyword evidence="3" id="KW-1185">Reference proteome</keyword>
<gene>
    <name evidence="2" type="ORF">F8O01_06950</name>
</gene>
<comment type="caution">
    <text evidence="2">The sequence shown here is derived from an EMBL/GenBank/DDBJ whole genome shotgun (WGS) entry which is preliminary data.</text>
</comment>
<dbReference type="Proteomes" id="UP000467240">
    <property type="component" value="Unassembled WGS sequence"/>
</dbReference>
<sequence length="91" mass="9428">MNLLRTGSPFGHADAGFVAGPDERGGADVSGNVESISAWRVTVRQGEPFIVEIEAGGRDRSHIRSLVRGAPSGGGADRRPVVALRTATTSS</sequence>
<evidence type="ECO:0000256" key="1">
    <source>
        <dbReference type="SAM" id="MobiDB-lite"/>
    </source>
</evidence>
<organism evidence="2 3">
    <name type="scientific">Pseudoclavibacter chungangensis</name>
    <dbReference type="NCBI Taxonomy" id="587635"/>
    <lineage>
        <taxon>Bacteria</taxon>
        <taxon>Bacillati</taxon>
        <taxon>Actinomycetota</taxon>
        <taxon>Actinomycetes</taxon>
        <taxon>Micrococcales</taxon>
        <taxon>Microbacteriaceae</taxon>
        <taxon>Pseudoclavibacter</taxon>
    </lineage>
</organism>
<reference evidence="2 3" key="1">
    <citation type="submission" date="2019-09" db="EMBL/GenBank/DDBJ databases">
        <title>Phylogeny of genus Pseudoclavibacter and closely related genus.</title>
        <authorList>
            <person name="Li Y."/>
        </authorList>
    </citation>
    <scope>NUCLEOTIDE SEQUENCE [LARGE SCALE GENOMIC DNA]</scope>
    <source>
        <strain evidence="2 3">DSM 23821</strain>
    </source>
</reference>
<dbReference type="EMBL" id="WBJZ01000007">
    <property type="protein sequence ID" value="KAB1657997.1"/>
    <property type="molecule type" value="Genomic_DNA"/>
</dbReference>
<evidence type="ECO:0000313" key="3">
    <source>
        <dbReference type="Proteomes" id="UP000467240"/>
    </source>
</evidence>
<dbReference type="AlphaFoldDB" id="A0A7J5BUG2"/>
<evidence type="ECO:0000313" key="2">
    <source>
        <dbReference type="EMBL" id="KAB1657997.1"/>
    </source>
</evidence>
<feature type="region of interest" description="Disordered" evidence="1">
    <location>
        <begin position="1"/>
        <end position="29"/>
    </location>
</feature>
<accession>A0A7J5BUG2</accession>
<dbReference type="RefSeq" id="WP_158040154.1">
    <property type="nucleotide sequence ID" value="NZ_JACCFV010000001.1"/>
</dbReference>
<protein>
    <submittedName>
        <fullName evidence="2">Uncharacterized protein</fullName>
    </submittedName>
</protein>
<proteinExistence type="predicted"/>